<keyword evidence="10" id="KW-1185">Reference proteome</keyword>
<dbReference type="Pfam" id="PF02508">
    <property type="entry name" value="Rnf-Nqr"/>
    <property type="match status" value="1"/>
</dbReference>
<evidence type="ECO:0000256" key="2">
    <source>
        <dbReference type="ARBA" id="ARBA00022448"/>
    </source>
</evidence>
<keyword evidence="4 8" id="KW-1278">Translocase</keyword>
<comment type="function">
    <text evidence="8">Part of a membrane-bound complex that couples electron transfer with translocation of ions across the membrane.</text>
</comment>
<dbReference type="NCBIfam" id="TIGR01948">
    <property type="entry name" value="rnfE"/>
    <property type="match status" value="1"/>
</dbReference>
<organism evidence="9 10">
    <name type="scientific">Geomonas propionica</name>
    <dbReference type="NCBI Taxonomy" id="2798582"/>
    <lineage>
        <taxon>Bacteria</taxon>
        <taxon>Pseudomonadati</taxon>
        <taxon>Thermodesulfobacteriota</taxon>
        <taxon>Desulfuromonadia</taxon>
        <taxon>Geobacterales</taxon>
        <taxon>Geobacteraceae</taxon>
        <taxon>Geomonas</taxon>
    </lineage>
</organism>
<accession>A0ABS0YPF5</accession>
<dbReference type="Proteomes" id="UP000641025">
    <property type="component" value="Unassembled WGS sequence"/>
</dbReference>
<evidence type="ECO:0000313" key="10">
    <source>
        <dbReference type="Proteomes" id="UP000641025"/>
    </source>
</evidence>
<comment type="similarity">
    <text evidence="8">Belongs to the NqrDE/RnfAE family.</text>
</comment>
<dbReference type="HAMAP" id="MF_00478">
    <property type="entry name" value="RsxE_RnfE"/>
    <property type="match status" value="1"/>
</dbReference>
<proteinExistence type="inferred from homology"/>
<protein>
    <recommendedName>
        <fullName evidence="8">Ion-translocating oxidoreductase complex subunit E</fullName>
        <ecNumber evidence="8">7.-.-.-</ecNumber>
    </recommendedName>
    <alternativeName>
        <fullName evidence="8">Rnf electron transport complex subunit E</fullName>
    </alternativeName>
</protein>
<gene>
    <name evidence="8" type="primary">rnfE</name>
    <name evidence="9" type="ORF">JFN90_06545</name>
</gene>
<feature type="transmembrane region" description="Helical" evidence="8">
    <location>
        <begin position="40"/>
        <end position="58"/>
    </location>
</feature>
<dbReference type="EC" id="7.-.-.-" evidence="8"/>
<evidence type="ECO:0000313" key="9">
    <source>
        <dbReference type="EMBL" id="MBJ6799795.1"/>
    </source>
</evidence>
<feature type="transmembrane region" description="Helical" evidence="8">
    <location>
        <begin position="93"/>
        <end position="111"/>
    </location>
</feature>
<dbReference type="InterPro" id="IPR010968">
    <property type="entry name" value="RnfE"/>
</dbReference>
<reference evidence="9 10" key="1">
    <citation type="submission" date="2020-12" db="EMBL/GenBank/DDBJ databases">
        <title>Geomonas sp. Red259, isolated from paddy soil.</title>
        <authorList>
            <person name="Xu Z."/>
            <person name="Zhang Z."/>
            <person name="Masuda Y."/>
            <person name="Itoh H."/>
            <person name="Senoo K."/>
        </authorList>
    </citation>
    <scope>NUCLEOTIDE SEQUENCE [LARGE SCALE GENOMIC DNA]</scope>
    <source>
        <strain evidence="9 10">Red259</strain>
    </source>
</reference>
<feature type="transmembrane region" description="Helical" evidence="8">
    <location>
        <begin position="167"/>
        <end position="188"/>
    </location>
</feature>
<name>A0ABS0YPF5_9BACT</name>
<comment type="subunit">
    <text evidence="8">The complex is composed of six subunits: RnfA, RnfB, RnfC, RnfD, RnfE and RnfG.</text>
</comment>
<keyword evidence="5 8" id="KW-0249">Electron transport</keyword>
<evidence type="ECO:0000256" key="1">
    <source>
        <dbReference type="ARBA" id="ARBA00004127"/>
    </source>
</evidence>
<evidence type="ECO:0000256" key="3">
    <source>
        <dbReference type="ARBA" id="ARBA00022692"/>
    </source>
</evidence>
<evidence type="ECO:0000256" key="6">
    <source>
        <dbReference type="ARBA" id="ARBA00022989"/>
    </source>
</evidence>
<sequence length="196" mass="20708">MALINEFSKGIIRENPLFRLVLGCCPSLAITTSVENGLGMGAAFTAVLVASNIVISALRKVIPDSVRIPAYIVIIAAFVTMIDQLMHAFTPELYISLGIFIPLIVVNCIILGRAEAFANKNPVLPSIFDALGMGLGYTLALLLVCTFREVLGAGTFLGVPVLPGKTSAILMILPPGGFITLGCLLGLLNKLQKKPA</sequence>
<comment type="subcellular location">
    <subcellularLocation>
        <location evidence="8">Cell membrane</location>
        <topology evidence="8">Multi-pass membrane protein</topology>
    </subcellularLocation>
    <subcellularLocation>
        <location evidence="1">Endomembrane system</location>
        <topology evidence="1">Multi-pass membrane protein</topology>
    </subcellularLocation>
</comment>
<dbReference type="PANTHER" id="PTHR30586">
    <property type="entry name" value="ELECTRON TRANSPORT COMPLEX PROTEIN RNFE"/>
    <property type="match status" value="1"/>
</dbReference>
<evidence type="ECO:0000256" key="5">
    <source>
        <dbReference type="ARBA" id="ARBA00022982"/>
    </source>
</evidence>
<comment type="caution">
    <text evidence="9">The sequence shown here is derived from an EMBL/GenBank/DDBJ whole genome shotgun (WGS) entry which is preliminary data.</text>
</comment>
<keyword evidence="7 8" id="KW-0472">Membrane</keyword>
<dbReference type="NCBIfam" id="NF009070">
    <property type="entry name" value="PRK12405.1"/>
    <property type="match status" value="1"/>
</dbReference>
<dbReference type="PANTHER" id="PTHR30586:SF0">
    <property type="entry name" value="ION-TRANSLOCATING OXIDOREDUCTASE COMPLEX SUBUNIT E"/>
    <property type="match status" value="1"/>
</dbReference>
<keyword evidence="3 8" id="KW-0812">Transmembrane</keyword>
<keyword evidence="8" id="KW-1003">Cell membrane</keyword>
<dbReference type="EMBL" id="JAEMHK010000004">
    <property type="protein sequence ID" value="MBJ6799795.1"/>
    <property type="molecule type" value="Genomic_DNA"/>
</dbReference>
<feature type="transmembrane region" description="Helical" evidence="8">
    <location>
        <begin position="70"/>
        <end position="87"/>
    </location>
</feature>
<keyword evidence="2 8" id="KW-0813">Transport</keyword>
<evidence type="ECO:0000256" key="7">
    <source>
        <dbReference type="ARBA" id="ARBA00023136"/>
    </source>
</evidence>
<evidence type="ECO:0000256" key="4">
    <source>
        <dbReference type="ARBA" id="ARBA00022967"/>
    </source>
</evidence>
<feature type="transmembrane region" description="Helical" evidence="8">
    <location>
        <begin position="123"/>
        <end position="147"/>
    </location>
</feature>
<keyword evidence="6 8" id="KW-1133">Transmembrane helix</keyword>
<evidence type="ECO:0000256" key="8">
    <source>
        <dbReference type="HAMAP-Rule" id="MF_00478"/>
    </source>
</evidence>
<dbReference type="RefSeq" id="WP_199394315.1">
    <property type="nucleotide sequence ID" value="NZ_JAEMHK010000004.1"/>
</dbReference>
<dbReference type="PIRSF" id="PIRSF006102">
    <property type="entry name" value="NQR_DE"/>
    <property type="match status" value="1"/>
</dbReference>
<dbReference type="InterPro" id="IPR003667">
    <property type="entry name" value="NqrDE/RnfAE"/>
</dbReference>